<evidence type="ECO:0000313" key="9">
    <source>
        <dbReference type="Proteomes" id="UP000187406"/>
    </source>
</evidence>
<sequence length="318" mass="36237">MGTSWPEKSSSNREEVMEELVQGHNFASQLKNLLQKPFEQHGSLSADELVVKILRSFSHTLSILSSCESSEAFQNPAASYYDDSMCVNDAPSFEDSGESRKRPASKERRGCYKRKKNSQTRTTISATVEDGQAWRKYGQKDILNAKYPRSYFRCTYKYDKGCKATKQVQRMEDDPQMYQTIYLGTHTCRRDILKDAQILTDSNPWESFVVCSSDSKMPREQLDNHFIPAVKQESKVETPSDMTDNISCLDSIIWKDLMPFEESEPVLMSPNMGSDYGDIVSSVYSCNEITSHSFDMGCAVKSLSFDSDFQEFGETDFF</sequence>
<dbReference type="InterPro" id="IPR036576">
    <property type="entry name" value="WRKY_dom_sf"/>
</dbReference>
<keyword evidence="9" id="KW-1185">Reference proteome</keyword>
<proteinExistence type="predicted"/>
<dbReference type="PANTHER" id="PTHR31282">
    <property type="entry name" value="WRKY TRANSCRIPTION FACTOR 21-RELATED"/>
    <property type="match status" value="1"/>
</dbReference>
<reference evidence="9" key="1">
    <citation type="submission" date="2016-04" db="EMBL/GenBank/DDBJ databases">
        <title>Cephalotus genome sequencing.</title>
        <authorList>
            <person name="Fukushima K."/>
            <person name="Hasebe M."/>
            <person name="Fang X."/>
        </authorList>
    </citation>
    <scope>NUCLEOTIDE SEQUENCE [LARGE SCALE GENOMIC DNA]</scope>
    <source>
        <strain evidence="9">cv. St1</strain>
    </source>
</reference>
<dbReference type="Proteomes" id="UP000187406">
    <property type="component" value="Unassembled WGS sequence"/>
</dbReference>
<keyword evidence="3" id="KW-0238">DNA-binding</keyword>
<dbReference type="InterPro" id="IPR044810">
    <property type="entry name" value="WRKY_plant"/>
</dbReference>
<dbReference type="PROSITE" id="PS50811">
    <property type="entry name" value="WRKY"/>
    <property type="match status" value="1"/>
</dbReference>
<name>A0A1Q3BIP2_CEPFO</name>
<dbReference type="InParanoid" id="A0A1Q3BIP2"/>
<dbReference type="GO" id="GO:0005634">
    <property type="term" value="C:nucleus"/>
    <property type="evidence" value="ECO:0007669"/>
    <property type="project" value="UniProtKB-SubCell"/>
</dbReference>
<evidence type="ECO:0000256" key="4">
    <source>
        <dbReference type="ARBA" id="ARBA00023163"/>
    </source>
</evidence>
<dbReference type="EMBL" id="BDDD01000586">
    <property type="protein sequence ID" value="GAV67788.1"/>
    <property type="molecule type" value="Genomic_DNA"/>
</dbReference>
<evidence type="ECO:0000313" key="8">
    <source>
        <dbReference type="EMBL" id="GAV67788.1"/>
    </source>
</evidence>
<evidence type="ECO:0000256" key="1">
    <source>
        <dbReference type="ARBA" id="ARBA00004123"/>
    </source>
</evidence>
<keyword evidence="4" id="KW-0804">Transcription</keyword>
<evidence type="ECO:0000256" key="3">
    <source>
        <dbReference type="ARBA" id="ARBA00023125"/>
    </source>
</evidence>
<feature type="domain" description="WRKY" evidence="7">
    <location>
        <begin position="123"/>
        <end position="186"/>
    </location>
</feature>
<dbReference type="SUPFAM" id="SSF118290">
    <property type="entry name" value="WRKY DNA-binding domain"/>
    <property type="match status" value="1"/>
</dbReference>
<comment type="subcellular location">
    <subcellularLocation>
        <location evidence="1">Nucleus</location>
    </subcellularLocation>
</comment>
<accession>A0A1Q3BIP2</accession>
<evidence type="ECO:0000256" key="6">
    <source>
        <dbReference type="SAM" id="MobiDB-lite"/>
    </source>
</evidence>
<evidence type="ECO:0000256" key="2">
    <source>
        <dbReference type="ARBA" id="ARBA00023015"/>
    </source>
</evidence>
<evidence type="ECO:0000259" key="7">
    <source>
        <dbReference type="PROSITE" id="PS50811"/>
    </source>
</evidence>
<dbReference type="InterPro" id="IPR003657">
    <property type="entry name" value="WRKY_dom"/>
</dbReference>
<comment type="caution">
    <text evidence="8">The sequence shown here is derived from an EMBL/GenBank/DDBJ whole genome shotgun (WGS) entry which is preliminary data.</text>
</comment>
<dbReference type="SMART" id="SM00774">
    <property type="entry name" value="WRKY"/>
    <property type="match status" value="1"/>
</dbReference>
<dbReference type="GO" id="GO:0003700">
    <property type="term" value="F:DNA-binding transcription factor activity"/>
    <property type="evidence" value="ECO:0007669"/>
    <property type="project" value="InterPro"/>
</dbReference>
<dbReference type="STRING" id="3775.A0A1Q3BIP2"/>
<dbReference type="Gene3D" id="2.20.25.80">
    <property type="entry name" value="WRKY domain"/>
    <property type="match status" value="1"/>
</dbReference>
<organism evidence="8 9">
    <name type="scientific">Cephalotus follicularis</name>
    <name type="common">Albany pitcher plant</name>
    <dbReference type="NCBI Taxonomy" id="3775"/>
    <lineage>
        <taxon>Eukaryota</taxon>
        <taxon>Viridiplantae</taxon>
        <taxon>Streptophyta</taxon>
        <taxon>Embryophyta</taxon>
        <taxon>Tracheophyta</taxon>
        <taxon>Spermatophyta</taxon>
        <taxon>Magnoliopsida</taxon>
        <taxon>eudicotyledons</taxon>
        <taxon>Gunneridae</taxon>
        <taxon>Pentapetalae</taxon>
        <taxon>rosids</taxon>
        <taxon>fabids</taxon>
        <taxon>Oxalidales</taxon>
        <taxon>Cephalotaceae</taxon>
        <taxon>Cephalotus</taxon>
    </lineage>
</organism>
<protein>
    <submittedName>
        <fullName evidence="8">WRKY domain-containing protein</fullName>
    </submittedName>
</protein>
<dbReference type="AlphaFoldDB" id="A0A1Q3BIP2"/>
<evidence type="ECO:0000256" key="5">
    <source>
        <dbReference type="ARBA" id="ARBA00023242"/>
    </source>
</evidence>
<gene>
    <name evidence="8" type="ORF">CFOL_v3_11292</name>
</gene>
<keyword evidence="5" id="KW-0539">Nucleus</keyword>
<dbReference type="OrthoDB" id="2021064at2759"/>
<feature type="region of interest" description="Disordered" evidence="6">
    <location>
        <begin position="92"/>
        <end position="123"/>
    </location>
</feature>
<dbReference type="GO" id="GO:0043565">
    <property type="term" value="F:sequence-specific DNA binding"/>
    <property type="evidence" value="ECO:0007669"/>
    <property type="project" value="InterPro"/>
</dbReference>
<dbReference type="Pfam" id="PF03106">
    <property type="entry name" value="WRKY"/>
    <property type="match status" value="1"/>
</dbReference>
<feature type="compositionally biased region" description="Basic and acidic residues" evidence="6">
    <location>
        <begin position="97"/>
        <end position="110"/>
    </location>
</feature>
<dbReference type="FunCoup" id="A0A1Q3BIP2">
    <property type="interactions" value="107"/>
</dbReference>
<keyword evidence="2" id="KW-0805">Transcription regulation</keyword>